<protein>
    <submittedName>
        <fullName evidence="1">Uncharacterized protein</fullName>
    </submittedName>
</protein>
<dbReference type="EMBL" id="AP018492">
    <property type="protein sequence ID" value="BBC60685.1"/>
    <property type="molecule type" value="Genomic_DNA"/>
</dbReference>
<gene>
    <name evidence="1" type="ORF">DAT561_0550</name>
</gene>
<reference evidence="1 2" key="1">
    <citation type="submission" date="2018-01" db="EMBL/GenBank/DDBJ databases">
        <title>Whole genome sequence of Melissococcus plutonius DAT561.</title>
        <authorList>
            <person name="Okumura K."/>
            <person name="Takamatsu D."/>
            <person name="Okura M."/>
        </authorList>
    </citation>
    <scope>NUCLEOTIDE SEQUENCE [LARGE SCALE GENOMIC DNA]</scope>
    <source>
        <strain evidence="1 2">DAT561</strain>
    </source>
</reference>
<organism evidence="1 2">
    <name type="scientific">Melissococcus plutonius</name>
    <dbReference type="NCBI Taxonomy" id="33970"/>
    <lineage>
        <taxon>Bacteria</taxon>
        <taxon>Bacillati</taxon>
        <taxon>Bacillota</taxon>
        <taxon>Bacilli</taxon>
        <taxon>Lactobacillales</taxon>
        <taxon>Enterococcaceae</taxon>
        <taxon>Melissococcus</taxon>
    </lineage>
</organism>
<dbReference type="RefSeq" id="WP_015694710.1">
    <property type="nucleotide sequence ID" value="NZ_AP018492.1"/>
</dbReference>
<evidence type="ECO:0000313" key="2">
    <source>
        <dbReference type="Proteomes" id="UP000269226"/>
    </source>
</evidence>
<name>A0A2Z5Y1C2_9ENTE</name>
<accession>A0A2Z5Y1C2</accession>
<proteinExistence type="predicted"/>
<dbReference type="GeneID" id="57043107"/>
<dbReference type="AlphaFoldDB" id="A0A2Z5Y1C2"/>
<sequence length="205" mass="22227">MTEIKKMMETDEKGIQRQIYPITHVSAVTGLDKIISGESRVFSVNGKTGAVLITKEDLGLANALTELPYANEEQDGIITAKLFENIKKLEEQGTLLPATSERLGTIKVGDLLTITEQGTLSAKKQTDVNFTELLKIKLDNLKNYTAGANITITDEGIISATGGSSSSDGVNQTYVDQGDKNTFEAAKKYTDSKIPSFTFEKIGEV</sequence>
<dbReference type="Proteomes" id="UP000269226">
    <property type="component" value="Chromosome"/>
</dbReference>
<evidence type="ECO:0000313" key="1">
    <source>
        <dbReference type="EMBL" id="BBC60685.1"/>
    </source>
</evidence>